<sequence length="84" mass="9379">MDAAKSRSRGSRPIFVSSCFWSVTREFYRYLLSSPGPSSTLHSAKRPSCICNRRVHLPAPQAASAALRSLEGRLTCLVTRLVRR</sequence>
<keyword evidence="2" id="KW-1185">Reference proteome</keyword>
<protein>
    <submittedName>
        <fullName evidence="1">Uncharacterized protein</fullName>
    </submittedName>
</protein>
<comment type="caution">
    <text evidence="1">The sequence shown here is derived from an EMBL/GenBank/DDBJ whole genome shotgun (WGS) entry which is preliminary data.</text>
</comment>
<dbReference type="Proteomes" id="UP000019335">
    <property type="component" value="Chromosome 12"/>
</dbReference>
<dbReference type="AlphaFoldDB" id="W7TWU5"/>
<dbReference type="EMBL" id="AZIL01001059">
    <property type="protein sequence ID" value="EWM25116.1"/>
    <property type="molecule type" value="Genomic_DNA"/>
</dbReference>
<evidence type="ECO:0000313" key="1">
    <source>
        <dbReference type="EMBL" id="EWM25116.1"/>
    </source>
</evidence>
<gene>
    <name evidence="1" type="ORF">Naga_100016g86</name>
</gene>
<reference evidence="1 2" key="1">
    <citation type="journal article" date="2014" name="Mol. Plant">
        <title>Chromosome Scale Genome Assembly and Transcriptome Profiling of Nannochloropsis gaditana in Nitrogen Depletion.</title>
        <authorList>
            <person name="Corteggiani Carpinelli E."/>
            <person name="Telatin A."/>
            <person name="Vitulo N."/>
            <person name="Forcato C."/>
            <person name="D'Angelo M."/>
            <person name="Schiavon R."/>
            <person name="Vezzi A."/>
            <person name="Giacometti G.M."/>
            <person name="Morosinotto T."/>
            <person name="Valle G."/>
        </authorList>
    </citation>
    <scope>NUCLEOTIDE SEQUENCE [LARGE SCALE GENOMIC DNA]</scope>
    <source>
        <strain evidence="1 2">B-31</strain>
    </source>
</reference>
<evidence type="ECO:0000313" key="2">
    <source>
        <dbReference type="Proteomes" id="UP000019335"/>
    </source>
</evidence>
<organism evidence="1 2">
    <name type="scientific">Nannochloropsis gaditana</name>
    <dbReference type="NCBI Taxonomy" id="72520"/>
    <lineage>
        <taxon>Eukaryota</taxon>
        <taxon>Sar</taxon>
        <taxon>Stramenopiles</taxon>
        <taxon>Ochrophyta</taxon>
        <taxon>Eustigmatophyceae</taxon>
        <taxon>Eustigmatales</taxon>
        <taxon>Monodopsidaceae</taxon>
        <taxon>Nannochloropsis</taxon>
    </lineage>
</organism>
<name>W7TWU5_9STRA</name>
<proteinExistence type="predicted"/>
<accession>W7TWU5</accession>